<feature type="compositionally biased region" description="Low complexity" evidence="1">
    <location>
        <begin position="148"/>
        <end position="171"/>
    </location>
</feature>
<protein>
    <submittedName>
        <fullName evidence="2">Uncharacterized protein</fullName>
    </submittedName>
</protein>
<accession>A0AAN8FMY3</accession>
<dbReference type="Proteomes" id="UP001331761">
    <property type="component" value="Unassembled WGS sequence"/>
</dbReference>
<gene>
    <name evidence="2" type="ORF">GCK32_000721</name>
</gene>
<feature type="region of interest" description="Disordered" evidence="1">
    <location>
        <begin position="134"/>
        <end position="182"/>
    </location>
</feature>
<dbReference type="AlphaFoldDB" id="A0AAN8FMY3"/>
<evidence type="ECO:0000256" key="1">
    <source>
        <dbReference type="SAM" id="MobiDB-lite"/>
    </source>
</evidence>
<organism evidence="2 3">
    <name type="scientific">Trichostrongylus colubriformis</name>
    <name type="common">Black scour worm</name>
    <dbReference type="NCBI Taxonomy" id="6319"/>
    <lineage>
        <taxon>Eukaryota</taxon>
        <taxon>Metazoa</taxon>
        <taxon>Ecdysozoa</taxon>
        <taxon>Nematoda</taxon>
        <taxon>Chromadorea</taxon>
        <taxon>Rhabditida</taxon>
        <taxon>Rhabditina</taxon>
        <taxon>Rhabditomorpha</taxon>
        <taxon>Strongyloidea</taxon>
        <taxon>Trichostrongylidae</taxon>
        <taxon>Trichostrongylus</taxon>
    </lineage>
</organism>
<dbReference type="EMBL" id="WIXE01007948">
    <property type="protein sequence ID" value="KAK5979824.1"/>
    <property type="molecule type" value="Genomic_DNA"/>
</dbReference>
<name>A0AAN8FMY3_TRICO</name>
<keyword evidence="3" id="KW-1185">Reference proteome</keyword>
<evidence type="ECO:0000313" key="3">
    <source>
        <dbReference type="Proteomes" id="UP001331761"/>
    </source>
</evidence>
<reference evidence="2 3" key="1">
    <citation type="submission" date="2019-10" db="EMBL/GenBank/DDBJ databases">
        <title>Assembly and Annotation for the nematode Trichostrongylus colubriformis.</title>
        <authorList>
            <person name="Martin J."/>
        </authorList>
    </citation>
    <scope>NUCLEOTIDE SEQUENCE [LARGE SCALE GENOMIC DNA]</scope>
    <source>
        <strain evidence="2">G859</strain>
        <tissue evidence="2">Whole worm</tissue>
    </source>
</reference>
<sequence length="214" mass="23038">MNATRHSSASSVIASGFPSGGIDMRLNAKSMAVVDTEHARDRLKQALQLRASSLPIETVAERPTSVNVQHGVGTRKVLKVVKSNRSVLKSHVRQLPTPLSTQEVHQQLVMSSTEEPSTVSPTTQEAIEVLEEVGSSIDLETTSDESVETTSTTTYAPAPTTSTSSTSTTSTQQPVSEDFSDNEIEEEVVVVSDTIVIRLPHETFVTGCNKNDQC</sequence>
<proteinExistence type="predicted"/>
<evidence type="ECO:0000313" key="2">
    <source>
        <dbReference type="EMBL" id="KAK5979824.1"/>
    </source>
</evidence>
<comment type="caution">
    <text evidence="2">The sequence shown here is derived from an EMBL/GenBank/DDBJ whole genome shotgun (WGS) entry which is preliminary data.</text>
</comment>